<keyword evidence="5" id="KW-1185">Reference proteome</keyword>
<accession>A0ABS1HQ65</accession>
<name>A0ABS1HQ65_9BACT</name>
<proteinExistence type="predicted"/>
<dbReference type="Gene3D" id="3.55.50.30">
    <property type="match status" value="1"/>
</dbReference>
<dbReference type="Proteomes" id="UP000605676">
    <property type="component" value="Unassembled WGS sequence"/>
</dbReference>
<dbReference type="Pfam" id="PF04773">
    <property type="entry name" value="FecR"/>
    <property type="match status" value="1"/>
</dbReference>
<evidence type="ECO:0000259" key="2">
    <source>
        <dbReference type="Pfam" id="PF04773"/>
    </source>
</evidence>
<feature type="domain" description="FecR protein" evidence="2">
    <location>
        <begin position="113"/>
        <end position="203"/>
    </location>
</feature>
<dbReference type="InterPro" id="IPR006860">
    <property type="entry name" value="FecR"/>
</dbReference>
<keyword evidence="1" id="KW-1133">Transmembrane helix</keyword>
<comment type="caution">
    <text evidence="4">The sequence shown here is derived from an EMBL/GenBank/DDBJ whole genome shotgun (WGS) entry which is preliminary data.</text>
</comment>
<gene>
    <name evidence="4" type="ORF">JIV24_20970</name>
</gene>
<dbReference type="Gene3D" id="2.60.120.1440">
    <property type="match status" value="1"/>
</dbReference>
<evidence type="ECO:0000256" key="1">
    <source>
        <dbReference type="SAM" id="Phobius"/>
    </source>
</evidence>
<dbReference type="PANTHER" id="PTHR30273">
    <property type="entry name" value="PERIPLASMIC SIGNAL SENSOR AND SIGMA FACTOR ACTIVATOR FECR-RELATED"/>
    <property type="match status" value="1"/>
</dbReference>
<organism evidence="4 5">
    <name type="scientific">Carboxylicivirga marina</name>
    <dbReference type="NCBI Taxonomy" id="2800988"/>
    <lineage>
        <taxon>Bacteria</taxon>
        <taxon>Pseudomonadati</taxon>
        <taxon>Bacteroidota</taxon>
        <taxon>Bacteroidia</taxon>
        <taxon>Marinilabiliales</taxon>
        <taxon>Marinilabiliaceae</taxon>
        <taxon>Carboxylicivirga</taxon>
    </lineage>
</organism>
<dbReference type="PANTHER" id="PTHR30273:SF2">
    <property type="entry name" value="PROTEIN FECR"/>
    <property type="match status" value="1"/>
</dbReference>
<dbReference type="PIRSF" id="PIRSF018266">
    <property type="entry name" value="FecR"/>
    <property type="match status" value="1"/>
</dbReference>
<evidence type="ECO:0000259" key="3">
    <source>
        <dbReference type="Pfam" id="PF16344"/>
    </source>
</evidence>
<feature type="transmembrane region" description="Helical" evidence="1">
    <location>
        <begin position="82"/>
        <end position="103"/>
    </location>
</feature>
<protein>
    <submittedName>
        <fullName evidence="4">FecR domain-containing protein</fullName>
    </submittedName>
</protein>
<dbReference type="Pfam" id="PF16344">
    <property type="entry name" value="FecR_C"/>
    <property type="match status" value="1"/>
</dbReference>
<keyword evidence="1" id="KW-0472">Membrane</keyword>
<keyword evidence="1" id="KW-0812">Transmembrane</keyword>
<dbReference type="EMBL" id="JAENRR010000095">
    <property type="protein sequence ID" value="MBK3519827.1"/>
    <property type="molecule type" value="Genomic_DNA"/>
</dbReference>
<evidence type="ECO:0000313" key="5">
    <source>
        <dbReference type="Proteomes" id="UP000605676"/>
    </source>
</evidence>
<reference evidence="4 5" key="1">
    <citation type="submission" date="2021-01" db="EMBL/GenBank/DDBJ databases">
        <title>Carboxyliciviraga sp.nov., isolated from coastal sediments.</title>
        <authorList>
            <person name="Lu D."/>
            <person name="Zhang T."/>
        </authorList>
    </citation>
    <scope>NUCLEOTIDE SEQUENCE [LARGE SCALE GENOMIC DNA]</scope>
    <source>
        <strain evidence="4 5">N1Y132</strain>
    </source>
</reference>
<feature type="domain" description="Protein FecR C-terminal" evidence="3">
    <location>
        <begin position="249"/>
        <end position="314"/>
    </location>
</feature>
<evidence type="ECO:0000313" key="4">
    <source>
        <dbReference type="EMBL" id="MBK3519827.1"/>
    </source>
</evidence>
<sequence length="321" mass="36317">MKKENENISWELLAKDVSGELNHQEHLQLQKDLETNPDIEKQVKKLWGDAHYAQALNHIDTNNAWNSVKKEIHTKNTSRLKIYYSIAAVLLIALATSVFFTLFTNQQETIIITSQNTEQVTLPDGTIVDLNYGSQISYPKNFNSDIREVKLTGEAFFDVARDENKPFVIETAQLKIEVLGTSFNVKAYKGATDSEVIVSSGRVMVDAKLADNNVVLEAGDAVKYSSLSNTLSTHKIHSPNYKAWKTKEIEFNNTQLSDVFTTIEKTYHIKIELDSLVNIDNEKLNATFSQYSLDHVLDAVCATFNLQYSKKADVYLIQTKQ</sequence>
<dbReference type="InterPro" id="IPR012373">
    <property type="entry name" value="Ferrdict_sens_TM"/>
</dbReference>
<dbReference type="InterPro" id="IPR032508">
    <property type="entry name" value="FecR_C"/>
</dbReference>
<dbReference type="RefSeq" id="WP_200467046.1">
    <property type="nucleotide sequence ID" value="NZ_JAENRR010000095.1"/>
</dbReference>